<protein>
    <submittedName>
        <fullName evidence="6">Restriction endonuclease subunit S</fullName>
    </submittedName>
</protein>
<keyword evidence="6" id="KW-0378">Hydrolase</keyword>
<keyword evidence="6" id="KW-0540">Nuclease</keyword>
<sequence length="415" mass="46869">MTKKPDAPAIRFKGFSDAWEQRKLTEFVEFFSGLTYTPNDVQENGTLVLRSSNVSNGEVVDADNIYVNPQVVNSENVKVGDIVVVVRNGSRSLIGKHAQIKAFMPNTVIGAFMTGIRSECPEFTNALLNTSRFEEEIAMNMGATINQITGYMFSKMEFKVPCLDEQKKIGEYFEKLDNLITLHQRKFEKLTNVKKSMLEKMFPQNGCSYPEIRFKGFTDAWEQRKVSELAEKTYGGGTPSTLNEAYWDGDIPWIQSSDVVDGRLFGVVPRKRITQYGLNNSATQLVPKNSIAIITRVGVGKLAFMPYSYATSQDFLSLSKLNAEPLFTVYACYKKLQSELNAVQGTSIKGITKDELLAKTVMVPQYAEQQQIGAFFSQLDNLITLHQRELEKLQNIKKSMLEKMFVYGGTRKWES</sequence>
<dbReference type="PANTHER" id="PTHR30408">
    <property type="entry name" value="TYPE-1 RESTRICTION ENZYME ECOKI SPECIFICITY PROTEIN"/>
    <property type="match status" value="1"/>
</dbReference>
<gene>
    <name evidence="6" type="ORF">H8S55_06190</name>
</gene>
<feature type="coiled-coil region" evidence="4">
    <location>
        <begin position="376"/>
        <end position="403"/>
    </location>
</feature>
<evidence type="ECO:0000256" key="3">
    <source>
        <dbReference type="ARBA" id="ARBA00023125"/>
    </source>
</evidence>
<name>A0A8J6IYZ5_9FIRM</name>
<comment type="similarity">
    <text evidence="1">Belongs to the type-I restriction system S methylase family.</text>
</comment>
<dbReference type="InterPro" id="IPR052021">
    <property type="entry name" value="Type-I_RS_S_subunit"/>
</dbReference>
<keyword evidence="3" id="KW-0238">DNA-binding</keyword>
<organism evidence="6 7">
    <name type="scientific">Flintibacter faecis</name>
    <dbReference type="NCBI Taxonomy" id="2763047"/>
    <lineage>
        <taxon>Bacteria</taxon>
        <taxon>Bacillati</taxon>
        <taxon>Bacillota</taxon>
        <taxon>Clostridia</taxon>
        <taxon>Eubacteriales</taxon>
        <taxon>Flintibacter</taxon>
    </lineage>
</organism>
<evidence type="ECO:0000313" key="7">
    <source>
        <dbReference type="Proteomes" id="UP000602260"/>
    </source>
</evidence>
<dbReference type="Pfam" id="PF01420">
    <property type="entry name" value="Methylase_S"/>
    <property type="match status" value="2"/>
</dbReference>
<evidence type="ECO:0000256" key="2">
    <source>
        <dbReference type="ARBA" id="ARBA00022747"/>
    </source>
</evidence>
<dbReference type="InterPro" id="IPR044946">
    <property type="entry name" value="Restrct_endonuc_typeI_TRD_sf"/>
</dbReference>
<keyword evidence="2" id="KW-0680">Restriction system</keyword>
<comment type="caution">
    <text evidence="6">The sequence shown here is derived from an EMBL/GenBank/DDBJ whole genome shotgun (WGS) entry which is preliminary data.</text>
</comment>
<accession>A0A8J6IYZ5</accession>
<reference evidence="6" key="1">
    <citation type="submission" date="2020-08" db="EMBL/GenBank/DDBJ databases">
        <title>Genome public.</title>
        <authorList>
            <person name="Liu C."/>
            <person name="Sun Q."/>
        </authorList>
    </citation>
    <scope>NUCLEOTIDE SEQUENCE</scope>
    <source>
        <strain evidence="6">BX5</strain>
    </source>
</reference>
<dbReference type="SUPFAM" id="SSF116734">
    <property type="entry name" value="DNA methylase specificity domain"/>
    <property type="match status" value="2"/>
</dbReference>
<dbReference type="GO" id="GO:0004519">
    <property type="term" value="F:endonuclease activity"/>
    <property type="evidence" value="ECO:0007669"/>
    <property type="project" value="UniProtKB-KW"/>
</dbReference>
<dbReference type="Gene3D" id="1.10.287.1120">
    <property type="entry name" value="Bipartite methylase S protein"/>
    <property type="match status" value="1"/>
</dbReference>
<evidence type="ECO:0000256" key="1">
    <source>
        <dbReference type="ARBA" id="ARBA00010923"/>
    </source>
</evidence>
<dbReference type="GO" id="GO:0003677">
    <property type="term" value="F:DNA binding"/>
    <property type="evidence" value="ECO:0007669"/>
    <property type="project" value="UniProtKB-KW"/>
</dbReference>
<dbReference type="RefSeq" id="WP_186878231.1">
    <property type="nucleotide sequence ID" value="NZ_JACOPN010000003.1"/>
</dbReference>
<dbReference type="InterPro" id="IPR000055">
    <property type="entry name" value="Restrct_endonuc_typeI_TRD"/>
</dbReference>
<feature type="domain" description="Type I restriction modification DNA specificity" evidence="5">
    <location>
        <begin position="18"/>
        <end position="191"/>
    </location>
</feature>
<feature type="domain" description="Type I restriction modification DNA specificity" evidence="5">
    <location>
        <begin position="220"/>
        <end position="394"/>
    </location>
</feature>
<keyword evidence="7" id="KW-1185">Reference proteome</keyword>
<dbReference type="PANTHER" id="PTHR30408:SF12">
    <property type="entry name" value="TYPE I RESTRICTION ENZYME MJAVIII SPECIFICITY SUBUNIT"/>
    <property type="match status" value="1"/>
</dbReference>
<evidence type="ECO:0000313" key="6">
    <source>
        <dbReference type="EMBL" id="MBC5716903.1"/>
    </source>
</evidence>
<dbReference type="Gene3D" id="3.90.220.20">
    <property type="entry name" value="DNA methylase specificity domains"/>
    <property type="match status" value="2"/>
</dbReference>
<dbReference type="GO" id="GO:0009307">
    <property type="term" value="P:DNA restriction-modification system"/>
    <property type="evidence" value="ECO:0007669"/>
    <property type="project" value="UniProtKB-KW"/>
</dbReference>
<keyword evidence="6" id="KW-0255">Endonuclease</keyword>
<dbReference type="AlphaFoldDB" id="A0A8J6IYZ5"/>
<evidence type="ECO:0000256" key="4">
    <source>
        <dbReference type="SAM" id="Coils"/>
    </source>
</evidence>
<keyword evidence="4" id="KW-0175">Coiled coil</keyword>
<evidence type="ECO:0000259" key="5">
    <source>
        <dbReference type="Pfam" id="PF01420"/>
    </source>
</evidence>
<dbReference type="Proteomes" id="UP000602260">
    <property type="component" value="Unassembled WGS sequence"/>
</dbReference>
<dbReference type="EMBL" id="JACOPN010000003">
    <property type="protein sequence ID" value="MBC5716903.1"/>
    <property type="molecule type" value="Genomic_DNA"/>
</dbReference>
<dbReference type="CDD" id="cd17513">
    <property type="entry name" value="RMtype1_S_AveSPN6ORF1907P_TRD2-CR2_like"/>
    <property type="match status" value="1"/>
</dbReference>
<proteinExistence type="inferred from homology"/>